<evidence type="ECO:0000256" key="1">
    <source>
        <dbReference type="SAM" id="MobiDB-lite"/>
    </source>
</evidence>
<dbReference type="Gramene" id="ONK62402">
    <property type="protein sequence ID" value="ONK62402"/>
    <property type="gene ID" value="A4U43_C07F3500"/>
</dbReference>
<feature type="region of interest" description="Disordered" evidence="1">
    <location>
        <begin position="196"/>
        <end position="221"/>
    </location>
</feature>
<evidence type="ECO:0000313" key="3">
    <source>
        <dbReference type="Proteomes" id="UP000243459"/>
    </source>
</evidence>
<gene>
    <name evidence="2" type="ORF">A4U43_C07F3500</name>
</gene>
<accession>A0A5P1E976</accession>
<sequence length="249" mass="28796">MNSMTKPTFDANKLATTVGANGLTVETVVSQPIIKIPVESMVEYEFDQTKFEEYLSSSSSRSSLSRKYKMISQLKKTYMPKKAQNEDSRLIVAEDFTRNTSAHNDSYLVKESSNQSPPALTKRARQRQRQRRTRQIAKALEQTDGVRYHADLESRRHRVVQLSQRPIIHVSAKLTMEEWTIVKRTRSTLKERIQKRRANAAHAHPLSQQRRERKKETVAKEPPKLCQVWIPKSGLIQNQHSELVKTPYP</sequence>
<protein>
    <submittedName>
        <fullName evidence="2">Uncharacterized protein</fullName>
    </submittedName>
</protein>
<feature type="region of interest" description="Disordered" evidence="1">
    <location>
        <begin position="103"/>
        <end position="133"/>
    </location>
</feature>
<dbReference type="Proteomes" id="UP000243459">
    <property type="component" value="Chromosome 7"/>
</dbReference>
<dbReference type="AlphaFoldDB" id="A0A5P1E976"/>
<dbReference type="EMBL" id="CM007387">
    <property type="protein sequence ID" value="ONK62402.1"/>
    <property type="molecule type" value="Genomic_DNA"/>
</dbReference>
<name>A0A5P1E976_ASPOF</name>
<reference evidence="3" key="1">
    <citation type="journal article" date="2017" name="Nat. Commun.">
        <title>The asparagus genome sheds light on the origin and evolution of a young Y chromosome.</title>
        <authorList>
            <person name="Harkess A."/>
            <person name="Zhou J."/>
            <person name="Xu C."/>
            <person name="Bowers J.E."/>
            <person name="Van der Hulst R."/>
            <person name="Ayyampalayam S."/>
            <person name="Mercati F."/>
            <person name="Riccardi P."/>
            <person name="McKain M.R."/>
            <person name="Kakrana A."/>
            <person name="Tang H."/>
            <person name="Ray J."/>
            <person name="Groenendijk J."/>
            <person name="Arikit S."/>
            <person name="Mathioni S.M."/>
            <person name="Nakano M."/>
            <person name="Shan H."/>
            <person name="Telgmann-Rauber A."/>
            <person name="Kanno A."/>
            <person name="Yue Z."/>
            <person name="Chen H."/>
            <person name="Li W."/>
            <person name="Chen Y."/>
            <person name="Xu X."/>
            <person name="Zhang Y."/>
            <person name="Luo S."/>
            <person name="Chen H."/>
            <person name="Gao J."/>
            <person name="Mao Z."/>
            <person name="Pires J.C."/>
            <person name="Luo M."/>
            <person name="Kudrna D."/>
            <person name="Wing R.A."/>
            <person name="Meyers B.C."/>
            <person name="Yi K."/>
            <person name="Kong H."/>
            <person name="Lavrijsen P."/>
            <person name="Sunseri F."/>
            <person name="Falavigna A."/>
            <person name="Ye Y."/>
            <person name="Leebens-Mack J.H."/>
            <person name="Chen G."/>
        </authorList>
    </citation>
    <scope>NUCLEOTIDE SEQUENCE [LARGE SCALE GENOMIC DNA]</scope>
    <source>
        <strain evidence="3">cv. DH0086</strain>
    </source>
</reference>
<keyword evidence="3" id="KW-1185">Reference proteome</keyword>
<evidence type="ECO:0000313" key="2">
    <source>
        <dbReference type="EMBL" id="ONK62402.1"/>
    </source>
</evidence>
<feature type="compositionally biased region" description="Basic residues" evidence="1">
    <location>
        <begin position="122"/>
        <end position="133"/>
    </location>
</feature>
<organism evidence="2 3">
    <name type="scientific">Asparagus officinalis</name>
    <name type="common">Garden asparagus</name>
    <dbReference type="NCBI Taxonomy" id="4686"/>
    <lineage>
        <taxon>Eukaryota</taxon>
        <taxon>Viridiplantae</taxon>
        <taxon>Streptophyta</taxon>
        <taxon>Embryophyta</taxon>
        <taxon>Tracheophyta</taxon>
        <taxon>Spermatophyta</taxon>
        <taxon>Magnoliopsida</taxon>
        <taxon>Liliopsida</taxon>
        <taxon>Asparagales</taxon>
        <taxon>Asparagaceae</taxon>
        <taxon>Asparagoideae</taxon>
        <taxon>Asparagus</taxon>
    </lineage>
</organism>
<proteinExistence type="predicted"/>